<proteinExistence type="predicted"/>
<dbReference type="AlphaFoldDB" id="A0A2Z3JBZ2"/>
<name>A0A2Z3JBZ2_9DEIO</name>
<dbReference type="Gene3D" id="3.30.1380.10">
    <property type="match status" value="1"/>
</dbReference>
<accession>A0A2Z3JBZ2</accession>
<dbReference type="Proteomes" id="UP000245368">
    <property type="component" value="Chromosome"/>
</dbReference>
<dbReference type="InterPro" id="IPR039561">
    <property type="entry name" value="Peptidase_M15C"/>
</dbReference>
<sequence>MLCVRCIRGYPKVPSNHAFGAAIDLKMNGQLVPLNAPWAQKGTLDLYHYFHAEGWYWGADWDRPDSMHFEVSDEKMRIWGALGMI</sequence>
<dbReference type="Pfam" id="PF13539">
    <property type="entry name" value="Peptidase_M15_4"/>
    <property type="match status" value="1"/>
</dbReference>
<dbReference type="SUPFAM" id="SSF55166">
    <property type="entry name" value="Hedgehog/DD-peptidase"/>
    <property type="match status" value="1"/>
</dbReference>
<feature type="domain" description="Peptidase M15C" evidence="1">
    <location>
        <begin position="14"/>
        <end position="71"/>
    </location>
</feature>
<evidence type="ECO:0000259" key="1">
    <source>
        <dbReference type="Pfam" id="PF13539"/>
    </source>
</evidence>
<organism evidence="2 3">
    <name type="scientific">Deinococcus irradiatisoli</name>
    <dbReference type="NCBI Taxonomy" id="2202254"/>
    <lineage>
        <taxon>Bacteria</taxon>
        <taxon>Thermotogati</taxon>
        <taxon>Deinococcota</taxon>
        <taxon>Deinococci</taxon>
        <taxon>Deinococcales</taxon>
        <taxon>Deinococcaceae</taxon>
        <taxon>Deinococcus</taxon>
    </lineage>
</organism>
<protein>
    <recommendedName>
        <fullName evidence="1">Peptidase M15C domain-containing protein</fullName>
    </recommendedName>
</protein>
<reference evidence="2 3" key="1">
    <citation type="submission" date="2018-05" db="EMBL/GenBank/DDBJ databases">
        <title>Complete Genome Sequence of Deinococcus sp. strain 17bor-2.</title>
        <authorList>
            <person name="Srinivasan S."/>
        </authorList>
    </citation>
    <scope>NUCLEOTIDE SEQUENCE [LARGE SCALE GENOMIC DNA]</scope>
    <source>
        <strain evidence="2 3">17bor-2</strain>
    </source>
</reference>
<evidence type="ECO:0000313" key="3">
    <source>
        <dbReference type="Proteomes" id="UP000245368"/>
    </source>
</evidence>
<gene>
    <name evidence="2" type="ORF">DKM44_03895</name>
</gene>
<keyword evidence="3" id="KW-1185">Reference proteome</keyword>
<dbReference type="KEGG" id="dez:DKM44_03895"/>
<evidence type="ECO:0000313" key="2">
    <source>
        <dbReference type="EMBL" id="AWN22485.1"/>
    </source>
</evidence>
<dbReference type="InterPro" id="IPR009045">
    <property type="entry name" value="Zn_M74/Hedgehog-like"/>
</dbReference>
<dbReference type="EMBL" id="CP029494">
    <property type="protein sequence ID" value="AWN22485.1"/>
    <property type="molecule type" value="Genomic_DNA"/>
</dbReference>
<dbReference type="GO" id="GO:0008233">
    <property type="term" value="F:peptidase activity"/>
    <property type="evidence" value="ECO:0007669"/>
    <property type="project" value="InterPro"/>
</dbReference>